<dbReference type="Proteomes" id="UP001342314">
    <property type="component" value="Unassembled WGS sequence"/>
</dbReference>
<evidence type="ECO:0000313" key="1">
    <source>
        <dbReference type="EMBL" id="GJN91047.1"/>
    </source>
</evidence>
<protein>
    <submittedName>
        <fullName evidence="1">Uncharacterized protein</fullName>
    </submittedName>
</protein>
<evidence type="ECO:0000313" key="2">
    <source>
        <dbReference type="Proteomes" id="UP001342314"/>
    </source>
</evidence>
<accession>A0AAV5GNV0</accession>
<reference evidence="1 2" key="1">
    <citation type="submission" date="2021-12" db="EMBL/GenBank/DDBJ databases">
        <title>High titer production of polyol ester of fatty acids by Rhodotorula paludigena BS15 towards product separation-free biomass refinery.</title>
        <authorList>
            <person name="Mano J."/>
            <person name="Ono H."/>
            <person name="Tanaka T."/>
            <person name="Naito K."/>
            <person name="Sushida H."/>
            <person name="Ike M."/>
            <person name="Tokuyasu K."/>
            <person name="Kitaoka M."/>
        </authorList>
    </citation>
    <scope>NUCLEOTIDE SEQUENCE [LARGE SCALE GENOMIC DNA]</scope>
    <source>
        <strain evidence="1 2">BS15</strain>
    </source>
</reference>
<keyword evidence="2" id="KW-1185">Reference proteome</keyword>
<name>A0AAV5GNV0_9BASI</name>
<organism evidence="1 2">
    <name type="scientific">Rhodotorula paludigena</name>
    <dbReference type="NCBI Taxonomy" id="86838"/>
    <lineage>
        <taxon>Eukaryota</taxon>
        <taxon>Fungi</taxon>
        <taxon>Dikarya</taxon>
        <taxon>Basidiomycota</taxon>
        <taxon>Pucciniomycotina</taxon>
        <taxon>Microbotryomycetes</taxon>
        <taxon>Sporidiobolales</taxon>
        <taxon>Sporidiobolaceae</taxon>
        <taxon>Rhodotorula</taxon>
    </lineage>
</organism>
<gene>
    <name evidence="1" type="ORF">Rhopal_004062-T1</name>
</gene>
<dbReference type="AlphaFoldDB" id="A0AAV5GNV0"/>
<comment type="caution">
    <text evidence="1">The sequence shown here is derived from an EMBL/GenBank/DDBJ whole genome shotgun (WGS) entry which is preliminary data.</text>
</comment>
<sequence length="372" mass="40861">MTAQRQITPLEGCSRSYNYDWHLTDRLLATTGTRTHSYPAEVPGRGSLTLTVSHSGACFVLTWIPGPGLKALSPSAWPAAELWWLDADGEAHSIAQLQAMPARLSFITPSIIRAGPSLTGEDVEPGNETALSSAGYYRGLFASDFAESTKLTHSAREAQAEELCVVTSSYVRDYEDSDDEADAELEAPLAVLPPHPELVYYELDASAYAYTTYRALLLWVHTQHCPFAPLKSSLVADSSEDEVEFVQSAGVTSKQASLRKWRAENLGAPFPASPKSIYRLAHFLDIPSLRRKALEAIEDQLTATSCALELFSDVCASYDEVRELVVGYARDDWHLVSATDAFKGVLERFRRGELSMSGPAAAELLPMLMQRH</sequence>
<proteinExistence type="predicted"/>
<dbReference type="EMBL" id="BQKY01000008">
    <property type="protein sequence ID" value="GJN91047.1"/>
    <property type="molecule type" value="Genomic_DNA"/>
</dbReference>